<comment type="caution">
    <text evidence="10">The sequence shown here is derived from an EMBL/GenBank/DDBJ whole genome shotgun (WGS) entry which is preliminary data.</text>
</comment>
<dbReference type="GO" id="GO:0008270">
    <property type="term" value="F:zinc ion binding"/>
    <property type="evidence" value="ECO:0007669"/>
    <property type="project" value="UniProtKB-KW"/>
</dbReference>
<dbReference type="Pfam" id="PF02148">
    <property type="entry name" value="zf-UBP"/>
    <property type="match status" value="1"/>
</dbReference>
<feature type="compositionally biased region" description="Polar residues" evidence="7">
    <location>
        <begin position="163"/>
        <end position="172"/>
    </location>
</feature>
<evidence type="ECO:0000256" key="5">
    <source>
        <dbReference type="ARBA" id="ARBA00022833"/>
    </source>
</evidence>
<keyword evidence="5" id="KW-0862">Zinc</keyword>
<feature type="domain" description="USP" evidence="8">
    <location>
        <begin position="209"/>
        <end position="1224"/>
    </location>
</feature>
<evidence type="ECO:0000313" key="10">
    <source>
        <dbReference type="EMBL" id="KAK9505841.1"/>
    </source>
</evidence>
<feature type="region of interest" description="Disordered" evidence="7">
    <location>
        <begin position="819"/>
        <end position="860"/>
    </location>
</feature>
<dbReference type="InterPro" id="IPR038765">
    <property type="entry name" value="Papain-like_cys_pep_sf"/>
</dbReference>
<dbReference type="InterPro" id="IPR050185">
    <property type="entry name" value="Ub_carboxyl-term_hydrolase"/>
</dbReference>
<feature type="compositionally biased region" description="Low complexity" evidence="7">
    <location>
        <begin position="636"/>
        <end position="645"/>
    </location>
</feature>
<dbReference type="PROSITE" id="PS00972">
    <property type="entry name" value="USP_1"/>
    <property type="match status" value="1"/>
</dbReference>
<dbReference type="PANTHER" id="PTHR21646:SF39">
    <property type="entry name" value="UBIQUITIN CARBOXYL-TERMINAL HYDROLASE 16"/>
    <property type="match status" value="1"/>
</dbReference>
<comment type="catalytic activity">
    <reaction evidence="1">
        <text>Thiol-dependent hydrolysis of ester, thioester, amide, peptide and isopeptide bonds formed by the C-terminal Gly of ubiquitin (a 76-residue protein attached to proteins as an intracellular targeting signal).</text>
        <dbReference type="EC" id="3.4.19.12"/>
    </reaction>
</comment>
<dbReference type="PANTHER" id="PTHR21646">
    <property type="entry name" value="UBIQUITIN CARBOXYL-TERMINAL HYDROLASE"/>
    <property type="match status" value="1"/>
</dbReference>
<dbReference type="Gene3D" id="3.90.70.10">
    <property type="entry name" value="Cysteine proteinases"/>
    <property type="match status" value="2"/>
</dbReference>
<dbReference type="SUPFAM" id="SSF57850">
    <property type="entry name" value="RING/U-box"/>
    <property type="match status" value="1"/>
</dbReference>
<evidence type="ECO:0000256" key="6">
    <source>
        <dbReference type="PROSITE-ProRule" id="PRU00502"/>
    </source>
</evidence>
<dbReference type="PROSITE" id="PS50271">
    <property type="entry name" value="ZF_UBP"/>
    <property type="match status" value="1"/>
</dbReference>
<evidence type="ECO:0000256" key="7">
    <source>
        <dbReference type="SAM" id="MobiDB-lite"/>
    </source>
</evidence>
<dbReference type="GO" id="GO:0016579">
    <property type="term" value="P:protein deubiquitination"/>
    <property type="evidence" value="ECO:0007669"/>
    <property type="project" value="InterPro"/>
</dbReference>
<feature type="compositionally biased region" description="Polar residues" evidence="7">
    <location>
        <begin position="963"/>
        <end position="972"/>
    </location>
</feature>
<feature type="compositionally biased region" description="Polar residues" evidence="7">
    <location>
        <begin position="8"/>
        <end position="35"/>
    </location>
</feature>
<feature type="region of interest" description="Disordered" evidence="7">
    <location>
        <begin position="636"/>
        <end position="661"/>
    </location>
</feature>
<dbReference type="PROSITE" id="PS50235">
    <property type="entry name" value="USP_3"/>
    <property type="match status" value="1"/>
</dbReference>
<evidence type="ECO:0000256" key="2">
    <source>
        <dbReference type="ARBA" id="ARBA00012759"/>
    </source>
</evidence>
<feature type="compositionally biased region" description="Basic residues" evidence="7">
    <location>
        <begin position="841"/>
        <end position="853"/>
    </location>
</feature>
<feature type="region of interest" description="Disordered" evidence="7">
    <location>
        <begin position="1"/>
        <end position="35"/>
    </location>
</feature>
<keyword evidence="4 6" id="KW-0863">Zinc-finger</keyword>
<name>A0AAW1D525_9HEMI</name>
<dbReference type="PROSITE" id="PS00973">
    <property type="entry name" value="USP_2"/>
    <property type="match status" value="1"/>
</dbReference>
<protein>
    <recommendedName>
        <fullName evidence="2">ubiquitinyl hydrolase 1</fullName>
        <ecNumber evidence="2">3.4.19.12</ecNumber>
    </recommendedName>
</protein>
<dbReference type="InterPro" id="IPR018200">
    <property type="entry name" value="USP_CS"/>
</dbReference>
<feature type="compositionally biased region" description="Polar residues" evidence="7">
    <location>
        <begin position="693"/>
        <end position="729"/>
    </location>
</feature>
<feature type="compositionally biased region" description="Pro residues" evidence="7">
    <location>
        <begin position="188"/>
        <end position="197"/>
    </location>
</feature>
<feature type="region of interest" description="Disordered" evidence="7">
    <location>
        <begin position="956"/>
        <end position="991"/>
    </location>
</feature>
<dbReference type="Pfam" id="PF00443">
    <property type="entry name" value="UCH"/>
    <property type="match status" value="1"/>
</dbReference>
<evidence type="ECO:0000256" key="4">
    <source>
        <dbReference type="ARBA" id="ARBA00022771"/>
    </source>
</evidence>
<dbReference type="EC" id="3.4.19.12" evidence="2"/>
<evidence type="ECO:0000259" key="8">
    <source>
        <dbReference type="PROSITE" id="PS50235"/>
    </source>
</evidence>
<feature type="domain" description="UBP-type" evidence="9">
    <location>
        <begin position="37"/>
        <end position="155"/>
    </location>
</feature>
<feature type="region of interest" description="Disordered" evidence="7">
    <location>
        <begin position="163"/>
        <end position="203"/>
    </location>
</feature>
<dbReference type="InterPro" id="IPR001394">
    <property type="entry name" value="Peptidase_C19_UCH"/>
</dbReference>
<dbReference type="EMBL" id="JAPXFL010000006">
    <property type="protein sequence ID" value="KAK9505841.1"/>
    <property type="molecule type" value="Genomic_DNA"/>
</dbReference>
<evidence type="ECO:0000313" key="11">
    <source>
        <dbReference type="Proteomes" id="UP001461498"/>
    </source>
</evidence>
<reference evidence="10 11" key="1">
    <citation type="submission" date="2022-12" db="EMBL/GenBank/DDBJ databases">
        <title>Chromosome-level genome assembly of true bugs.</title>
        <authorList>
            <person name="Ma L."/>
            <person name="Li H."/>
        </authorList>
    </citation>
    <scope>NUCLEOTIDE SEQUENCE [LARGE SCALE GENOMIC DNA]</scope>
    <source>
        <strain evidence="10">Lab_2022b</strain>
    </source>
</reference>
<feature type="compositionally biased region" description="Basic and acidic residues" evidence="7">
    <location>
        <begin position="543"/>
        <end position="554"/>
    </location>
</feature>
<dbReference type="InterPro" id="IPR028889">
    <property type="entry name" value="USP"/>
</dbReference>
<feature type="region of interest" description="Disordered" evidence="7">
    <location>
        <begin position="682"/>
        <end position="731"/>
    </location>
</feature>
<feature type="compositionally biased region" description="Basic and acidic residues" evidence="7">
    <location>
        <begin position="173"/>
        <end position="186"/>
    </location>
</feature>
<dbReference type="AlphaFoldDB" id="A0AAW1D525"/>
<feature type="compositionally biased region" description="Basic residues" evidence="7">
    <location>
        <begin position="456"/>
        <end position="469"/>
    </location>
</feature>
<feature type="compositionally biased region" description="Low complexity" evidence="7">
    <location>
        <begin position="471"/>
        <end position="487"/>
    </location>
</feature>
<keyword evidence="11" id="KW-1185">Reference proteome</keyword>
<feature type="compositionally biased region" description="Acidic residues" evidence="7">
    <location>
        <begin position="520"/>
        <end position="533"/>
    </location>
</feature>
<dbReference type="InterPro" id="IPR013083">
    <property type="entry name" value="Znf_RING/FYVE/PHD"/>
</dbReference>
<feature type="region of interest" description="Disordered" evidence="7">
    <location>
        <begin position="433"/>
        <end position="556"/>
    </location>
</feature>
<dbReference type="Gene3D" id="3.30.40.10">
    <property type="entry name" value="Zinc/RING finger domain, C3HC4 (zinc finger)"/>
    <property type="match status" value="1"/>
</dbReference>
<feature type="compositionally biased region" description="Polar residues" evidence="7">
    <location>
        <begin position="829"/>
        <end position="840"/>
    </location>
</feature>
<dbReference type="InterPro" id="IPR001607">
    <property type="entry name" value="Znf_UBP"/>
</dbReference>
<dbReference type="Proteomes" id="UP001461498">
    <property type="component" value="Unassembled WGS sequence"/>
</dbReference>
<accession>A0AAW1D525</accession>
<organism evidence="10 11">
    <name type="scientific">Rhynocoris fuscipes</name>
    <dbReference type="NCBI Taxonomy" id="488301"/>
    <lineage>
        <taxon>Eukaryota</taxon>
        <taxon>Metazoa</taxon>
        <taxon>Ecdysozoa</taxon>
        <taxon>Arthropoda</taxon>
        <taxon>Hexapoda</taxon>
        <taxon>Insecta</taxon>
        <taxon>Pterygota</taxon>
        <taxon>Neoptera</taxon>
        <taxon>Paraneoptera</taxon>
        <taxon>Hemiptera</taxon>
        <taxon>Heteroptera</taxon>
        <taxon>Panheteroptera</taxon>
        <taxon>Cimicomorpha</taxon>
        <taxon>Reduviidae</taxon>
        <taxon>Harpactorinae</taxon>
        <taxon>Harpactorini</taxon>
        <taxon>Rhynocoris</taxon>
    </lineage>
</organism>
<keyword evidence="3" id="KW-0479">Metal-binding</keyword>
<evidence type="ECO:0000256" key="3">
    <source>
        <dbReference type="ARBA" id="ARBA00022723"/>
    </source>
</evidence>
<dbReference type="SUPFAM" id="SSF54001">
    <property type="entry name" value="Cysteine proteinases"/>
    <property type="match status" value="1"/>
</dbReference>
<proteinExistence type="predicted"/>
<evidence type="ECO:0000256" key="1">
    <source>
        <dbReference type="ARBA" id="ARBA00000707"/>
    </source>
</evidence>
<dbReference type="GO" id="GO:0004843">
    <property type="term" value="F:cysteine-type deubiquitinase activity"/>
    <property type="evidence" value="ECO:0007669"/>
    <property type="project" value="UniProtKB-EC"/>
</dbReference>
<evidence type="ECO:0000259" key="9">
    <source>
        <dbReference type="PROSITE" id="PS50271"/>
    </source>
</evidence>
<feature type="compositionally biased region" description="Polar residues" evidence="7">
    <location>
        <begin position="440"/>
        <end position="452"/>
    </location>
</feature>
<sequence length="1226" mass="135805">MGKKRSRQQQCSNVAVATADSSESGDGAAENTTSNKPICSHVAKSIDGNQIKKNISFYINGKKTCSDCKDHNEEDNDKISEANEDFWACLRCGARSCSLEHSSLHFDVPRSDSHALSLKIPTFSVWCHGCKTDIPSSYSKKLKTCITSIEQFYNKQINLQPMSQIDNKSSSKASKDENSENKENKPTDPIPLPPPKKSSPVVNNAPVVRGLTNLGNTCFFNSVLQCLAQTPGLVEAIREMKTPDQEVDIVLKSGTVLKGKLGQWDSLSESLADTLVKLKSGGPVVSPDRLLSLLTKKQTQFQGYRQHDAHELFTYLIDSVRMADHKRYRKLILSEFGLYGKNDYQDVPEDTTKKLKTLDHEVADTITFAPEKVFQGRLVNRIQCQECRSMKTFEETFMDLSLPIVADKPQPPCMRRKGGHQNYNQNQFNLEPVEEENKSHSNGNSRPTMSKTQLKKERRAQRQKNRKQGKNNCNNNNNNNSNNNNNNAYVKGNEGDAPLALMEDGPVDGVEEVKTRDGQQESDVEGDVEDNSEETNCGSKEPTFPKHPEPHEGGDCDSADVNCGNEGVWLDSNESMSSNICEKDKYIQNDIISTSLPLLPEREEGSNITSYLLGIEESVTVDEVKRNDCAVKEEPSVSSSVYVEENNIDSKQGEERADDVESNYDPHVTAWLKTSNLINVPEADESSRDVSPPLTNDPNNTEVIGPQNRLSPQTHTSICSNQQESQPSLDETRSLLAGTLETQESGYCSEKLGCPESSQREDSPCSLDGFSPAWSGVEGALSSRSEDVSIEEVFNNTTVAGVEEDESTETTEDTAALLSLPPSDGVSKTVASPQKKTNWMRNHHPPAHVRRRAPSVPPMDNPETNGDSALNSAIMCSKWLEDNSRIPSFDDRINTTQGIAFNEKVDMCERELDAVPEEEETALVYGPLNQDSCTVYDPFSEDNDVVYGPLNRDELVNGDLDVSDSNSNNGKQGSIARPSSPYEEGNENSDLKNLDINIPSLLEDIPFHYNSDSVENKEIDESSDKVSESVNRNAAGDRDLGCGCNRIQRQDSSDNCCLHTSLAQSTQAELMTGCNKIVCDACTSGNADGKAVYTNSTKQTLISYAPPALVIHLKRFQVQMMTCRKLSRHVSFPLQLDLTPYSVVPEHNNLDGPEDECKKTNLLYNLYGVVEHSGTMNGGHYVAYVKVTRNDFSLWYCISDSHVSQVLESRVLSAQAYLLFYKQNTT</sequence>
<gene>
    <name evidence="10" type="ORF">O3M35_009814</name>
</gene>